<protein>
    <submittedName>
        <fullName evidence="1">Uncharacterized protein</fullName>
    </submittedName>
</protein>
<name>A0A0V0SN62_9BILA</name>
<reference evidence="1 2" key="1">
    <citation type="submission" date="2015-01" db="EMBL/GenBank/DDBJ databases">
        <title>Evolution of Trichinella species and genotypes.</title>
        <authorList>
            <person name="Korhonen P.K."/>
            <person name="Edoardo P."/>
            <person name="Giuseppe L.R."/>
            <person name="Gasser R.B."/>
        </authorList>
    </citation>
    <scope>NUCLEOTIDE SEQUENCE [LARGE SCALE GENOMIC DNA]</scope>
    <source>
        <strain evidence="1">ISS37</strain>
    </source>
</reference>
<gene>
    <name evidence="1" type="ORF">T07_2521</name>
</gene>
<proteinExistence type="predicted"/>
<sequence>MSKLTSAQADCLSSRDFVPIVITLIGDDHKPEADPSEQIASSKPHEIVAKFYTFLLINDQN</sequence>
<organism evidence="1 2">
    <name type="scientific">Trichinella nelsoni</name>
    <dbReference type="NCBI Taxonomy" id="6336"/>
    <lineage>
        <taxon>Eukaryota</taxon>
        <taxon>Metazoa</taxon>
        <taxon>Ecdysozoa</taxon>
        <taxon>Nematoda</taxon>
        <taxon>Enoplea</taxon>
        <taxon>Dorylaimia</taxon>
        <taxon>Trichinellida</taxon>
        <taxon>Trichinellidae</taxon>
        <taxon>Trichinella</taxon>
    </lineage>
</organism>
<keyword evidence="2" id="KW-1185">Reference proteome</keyword>
<dbReference type="EMBL" id="JYDL01000001">
    <property type="protein sequence ID" value="KRX28152.1"/>
    <property type="molecule type" value="Genomic_DNA"/>
</dbReference>
<dbReference type="Proteomes" id="UP000054630">
    <property type="component" value="Unassembled WGS sequence"/>
</dbReference>
<evidence type="ECO:0000313" key="1">
    <source>
        <dbReference type="EMBL" id="KRX28152.1"/>
    </source>
</evidence>
<comment type="caution">
    <text evidence="1">The sequence shown here is derived from an EMBL/GenBank/DDBJ whole genome shotgun (WGS) entry which is preliminary data.</text>
</comment>
<evidence type="ECO:0000313" key="2">
    <source>
        <dbReference type="Proteomes" id="UP000054630"/>
    </source>
</evidence>
<accession>A0A0V0SN62</accession>
<dbReference type="AlphaFoldDB" id="A0A0V0SN62"/>